<feature type="non-terminal residue" evidence="1">
    <location>
        <position position="117"/>
    </location>
</feature>
<gene>
    <name evidence="1" type="ORF">FWK35_00022443</name>
</gene>
<name>A0A6G0Y181_APHCR</name>
<evidence type="ECO:0000313" key="2">
    <source>
        <dbReference type="Proteomes" id="UP000478052"/>
    </source>
</evidence>
<accession>A0A6G0Y181</accession>
<protein>
    <submittedName>
        <fullName evidence="1">Uncharacterized protein</fullName>
    </submittedName>
</protein>
<dbReference type="Proteomes" id="UP000478052">
    <property type="component" value="Unassembled WGS sequence"/>
</dbReference>
<evidence type="ECO:0000313" key="1">
    <source>
        <dbReference type="EMBL" id="KAF0747390.1"/>
    </source>
</evidence>
<reference evidence="1 2" key="1">
    <citation type="submission" date="2019-08" db="EMBL/GenBank/DDBJ databases">
        <title>Whole genome of Aphis craccivora.</title>
        <authorList>
            <person name="Voronova N.V."/>
            <person name="Shulinski R.S."/>
            <person name="Bandarenka Y.V."/>
            <person name="Zhorov D.G."/>
            <person name="Warner D."/>
        </authorList>
    </citation>
    <scope>NUCLEOTIDE SEQUENCE [LARGE SCALE GENOMIC DNA]</scope>
    <source>
        <strain evidence="1">180601</strain>
        <tissue evidence="1">Whole Body</tissue>
    </source>
</reference>
<dbReference type="EMBL" id="VUJU01006865">
    <property type="protein sequence ID" value="KAF0747390.1"/>
    <property type="molecule type" value="Genomic_DNA"/>
</dbReference>
<comment type="caution">
    <text evidence="1">The sequence shown here is derived from an EMBL/GenBank/DDBJ whole genome shotgun (WGS) entry which is preliminary data.</text>
</comment>
<proteinExistence type="predicted"/>
<keyword evidence="2" id="KW-1185">Reference proteome</keyword>
<dbReference type="AlphaFoldDB" id="A0A6G0Y181"/>
<sequence length="117" mass="13491">MAFPHEPDILFFVTPLRSWKRLCRDLCNNYRLFYKICLNVYASFKEGICARWPALLGISSFPPGTLGITTLMPAGRKKDAFERFNRGRKPNFRGGEMSGFVGNRTLQLNINVSNRNW</sequence>
<organism evidence="1 2">
    <name type="scientific">Aphis craccivora</name>
    <name type="common">Cowpea aphid</name>
    <dbReference type="NCBI Taxonomy" id="307492"/>
    <lineage>
        <taxon>Eukaryota</taxon>
        <taxon>Metazoa</taxon>
        <taxon>Ecdysozoa</taxon>
        <taxon>Arthropoda</taxon>
        <taxon>Hexapoda</taxon>
        <taxon>Insecta</taxon>
        <taxon>Pterygota</taxon>
        <taxon>Neoptera</taxon>
        <taxon>Paraneoptera</taxon>
        <taxon>Hemiptera</taxon>
        <taxon>Sternorrhyncha</taxon>
        <taxon>Aphidomorpha</taxon>
        <taxon>Aphidoidea</taxon>
        <taxon>Aphididae</taxon>
        <taxon>Aphidini</taxon>
        <taxon>Aphis</taxon>
        <taxon>Aphis</taxon>
    </lineage>
</organism>